<evidence type="ECO:0000313" key="3">
    <source>
        <dbReference type="Proteomes" id="UP000765509"/>
    </source>
</evidence>
<evidence type="ECO:0000259" key="1">
    <source>
        <dbReference type="Pfam" id="PF07727"/>
    </source>
</evidence>
<reference evidence="2" key="1">
    <citation type="submission" date="2021-03" db="EMBL/GenBank/DDBJ databases">
        <title>Draft genome sequence of rust myrtle Austropuccinia psidii MF-1, a brazilian biotype.</title>
        <authorList>
            <person name="Quecine M.C."/>
            <person name="Pachon D.M.R."/>
            <person name="Bonatelli M.L."/>
            <person name="Correr F.H."/>
            <person name="Franceschini L.M."/>
            <person name="Leite T.F."/>
            <person name="Margarido G.R.A."/>
            <person name="Almeida C.A."/>
            <person name="Ferrarezi J.A."/>
            <person name="Labate C.A."/>
        </authorList>
    </citation>
    <scope>NUCLEOTIDE SEQUENCE</scope>
    <source>
        <strain evidence="2">MF-1</strain>
    </source>
</reference>
<dbReference type="Proteomes" id="UP000765509">
    <property type="component" value="Unassembled WGS sequence"/>
</dbReference>
<dbReference type="EMBL" id="AVOT02089993">
    <property type="protein sequence ID" value="MBW0572379.1"/>
    <property type="molecule type" value="Genomic_DNA"/>
</dbReference>
<proteinExistence type="predicted"/>
<sequence>MKLPLRLTLGQVPTEHYFNNELKAIDTLPVTKDIAIPKNLDQALSGPLRQEWKRVFKAELEQMTLRDVWEAVDKEKTMKTIRHHWVFNIKHHSDGTIEKFKACLVAQGDRQRPGVDCIKTYVPTTSLMSLRLVLAHALCSSWTLSSFNVSRAYLYSPLKEMVFIEPPTYFCPQLKGKALRIKNAL</sequence>
<keyword evidence="3" id="KW-1185">Reference proteome</keyword>
<dbReference type="Pfam" id="PF07727">
    <property type="entry name" value="RVT_2"/>
    <property type="match status" value="1"/>
</dbReference>
<accession>A0A9Q3K392</accession>
<name>A0A9Q3K392_9BASI</name>
<dbReference type="OrthoDB" id="3054497at2759"/>
<dbReference type="AlphaFoldDB" id="A0A9Q3K392"/>
<organism evidence="2 3">
    <name type="scientific">Austropuccinia psidii MF-1</name>
    <dbReference type="NCBI Taxonomy" id="1389203"/>
    <lineage>
        <taxon>Eukaryota</taxon>
        <taxon>Fungi</taxon>
        <taxon>Dikarya</taxon>
        <taxon>Basidiomycota</taxon>
        <taxon>Pucciniomycotina</taxon>
        <taxon>Pucciniomycetes</taxon>
        <taxon>Pucciniales</taxon>
        <taxon>Sphaerophragmiaceae</taxon>
        <taxon>Austropuccinia</taxon>
    </lineage>
</organism>
<evidence type="ECO:0000313" key="2">
    <source>
        <dbReference type="EMBL" id="MBW0572379.1"/>
    </source>
</evidence>
<feature type="domain" description="Reverse transcriptase Ty1/copia-type" evidence="1">
    <location>
        <begin position="67"/>
        <end position="182"/>
    </location>
</feature>
<comment type="caution">
    <text evidence="2">The sequence shown here is derived from an EMBL/GenBank/DDBJ whole genome shotgun (WGS) entry which is preliminary data.</text>
</comment>
<protein>
    <recommendedName>
        <fullName evidence="1">Reverse transcriptase Ty1/copia-type domain-containing protein</fullName>
    </recommendedName>
</protein>
<dbReference type="InterPro" id="IPR013103">
    <property type="entry name" value="RVT_2"/>
</dbReference>
<gene>
    <name evidence="2" type="ORF">O181_112094</name>
</gene>